<dbReference type="PROSITE" id="PS50048">
    <property type="entry name" value="ZN2_CY6_FUNGAL_2"/>
    <property type="match status" value="1"/>
</dbReference>
<dbReference type="PANTHER" id="PTHR47784:SF9">
    <property type="entry name" value="ZN(II)2CYS6 TRANSCRIPTION FACTOR (EUROFUNG)"/>
    <property type="match status" value="1"/>
</dbReference>
<accession>A0A0C3GT84</accession>
<dbReference type="CDD" id="cd00067">
    <property type="entry name" value="GAL4"/>
    <property type="match status" value="1"/>
</dbReference>
<feature type="region of interest" description="Disordered" evidence="2">
    <location>
        <begin position="1"/>
        <end position="24"/>
    </location>
</feature>
<dbReference type="SUPFAM" id="SSF57701">
    <property type="entry name" value="Zn2/Cys6 DNA-binding domain"/>
    <property type="match status" value="1"/>
</dbReference>
<dbReference type="InterPro" id="IPR053157">
    <property type="entry name" value="Sterol_Uptake_Regulator"/>
</dbReference>
<reference evidence="5" key="2">
    <citation type="submission" date="2015-01" db="EMBL/GenBank/DDBJ databases">
        <title>Evolutionary Origins and Diversification of the Mycorrhizal Mutualists.</title>
        <authorList>
            <consortium name="DOE Joint Genome Institute"/>
            <consortium name="Mycorrhizal Genomics Consortium"/>
            <person name="Kohler A."/>
            <person name="Kuo A."/>
            <person name="Nagy L.G."/>
            <person name="Floudas D."/>
            <person name="Copeland A."/>
            <person name="Barry K.W."/>
            <person name="Cichocki N."/>
            <person name="Veneault-Fourrey C."/>
            <person name="LaButti K."/>
            <person name="Lindquist E.A."/>
            <person name="Lipzen A."/>
            <person name="Lundell T."/>
            <person name="Morin E."/>
            <person name="Murat C."/>
            <person name="Riley R."/>
            <person name="Ohm R."/>
            <person name="Sun H."/>
            <person name="Tunlid A."/>
            <person name="Henrissat B."/>
            <person name="Grigoriev I.V."/>
            <person name="Hibbett D.S."/>
            <person name="Martin F."/>
        </authorList>
    </citation>
    <scope>NUCLEOTIDE SEQUENCE [LARGE SCALE GENOMIC DNA]</scope>
    <source>
        <strain evidence="5">Zn</strain>
    </source>
</reference>
<organism evidence="4 5">
    <name type="scientific">Oidiodendron maius (strain Zn)</name>
    <dbReference type="NCBI Taxonomy" id="913774"/>
    <lineage>
        <taxon>Eukaryota</taxon>
        <taxon>Fungi</taxon>
        <taxon>Dikarya</taxon>
        <taxon>Ascomycota</taxon>
        <taxon>Pezizomycotina</taxon>
        <taxon>Leotiomycetes</taxon>
        <taxon>Leotiomycetes incertae sedis</taxon>
        <taxon>Myxotrichaceae</taxon>
        <taxon>Oidiodendron</taxon>
    </lineage>
</organism>
<reference evidence="4 5" key="1">
    <citation type="submission" date="2014-04" db="EMBL/GenBank/DDBJ databases">
        <authorList>
            <consortium name="DOE Joint Genome Institute"/>
            <person name="Kuo A."/>
            <person name="Martino E."/>
            <person name="Perotto S."/>
            <person name="Kohler A."/>
            <person name="Nagy L.G."/>
            <person name="Floudas D."/>
            <person name="Copeland A."/>
            <person name="Barry K.W."/>
            <person name="Cichocki N."/>
            <person name="Veneault-Fourrey C."/>
            <person name="LaButti K."/>
            <person name="Lindquist E.A."/>
            <person name="Lipzen A."/>
            <person name="Lundell T."/>
            <person name="Morin E."/>
            <person name="Murat C."/>
            <person name="Sun H."/>
            <person name="Tunlid A."/>
            <person name="Henrissat B."/>
            <person name="Grigoriev I.V."/>
            <person name="Hibbett D.S."/>
            <person name="Martin F."/>
            <person name="Nordberg H.P."/>
            <person name="Cantor M.N."/>
            <person name="Hua S.X."/>
        </authorList>
    </citation>
    <scope>NUCLEOTIDE SEQUENCE [LARGE SCALE GENOMIC DNA]</scope>
    <source>
        <strain evidence="4 5">Zn</strain>
    </source>
</reference>
<dbReference type="GO" id="GO:0008270">
    <property type="term" value="F:zinc ion binding"/>
    <property type="evidence" value="ECO:0007669"/>
    <property type="project" value="InterPro"/>
</dbReference>
<dbReference type="GO" id="GO:0001228">
    <property type="term" value="F:DNA-binding transcription activator activity, RNA polymerase II-specific"/>
    <property type="evidence" value="ECO:0007669"/>
    <property type="project" value="TreeGrafter"/>
</dbReference>
<dbReference type="EMBL" id="KN832879">
    <property type="protein sequence ID" value="KIM99230.1"/>
    <property type="molecule type" value="Genomic_DNA"/>
</dbReference>
<dbReference type="AlphaFoldDB" id="A0A0C3GT84"/>
<gene>
    <name evidence="4" type="ORF">OIDMADRAFT_166865</name>
</gene>
<keyword evidence="1" id="KW-0539">Nucleus</keyword>
<dbReference type="InterPro" id="IPR036864">
    <property type="entry name" value="Zn2-C6_fun-type_DNA-bd_sf"/>
</dbReference>
<evidence type="ECO:0000256" key="1">
    <source>
        <dbReference type="ARBA" id="ARBA00023242"/>
    </source>
</evidence>
<feature type="domain" description="Zn(2)-C6 fungal-type" evidence="3">
    <location>
        <begin position="25"/>
        <end position="55"/>
    </location>
</feature>
<keyword evidence="5" id="KW-1185">Reference proteome</keyword>
<dbReference type="PROSITE" id="PS00463">
    <property type="entry name" value="ZN2_CY6_FUNGAL_1"/>
    <property type="match status" value="1"/>
</dbReference>
<dbReference type="OrthoDB" id="416217at2759"/>
<dbReference type="HOGENOM" id="CLU_024934_9_2_1"/>
<dbReference type="Pfam" id="PF00172">
    <property type="entry name" value="Zn_clus"/>
    <property type="match status" value="1"/>
</dbReference>
<dbReference type="PANTHER" id="PTHR47784">
    <property type="entry name" value="STEROL UPTAKE CONTROL PROTEIN 2"/>
    <property type="match status" value="1"/>
</dbReference>
<dbReference type="SMART" id="SM00066">
    <property type="entry name" value="GAL4"/>
    <property type="match status" value="1"/>
</dbReference>
<evidence type="ECO:0000256" key="2">
    <source>
        <dbReference type="SAM" id="MobiDB-lite"/>
    </source>
</evidence>
<evidence type="ECO:0000313" key="4">
    <source>
        <dbReference type="EMBL" id="KIM99230.1"/>
    </source>
</evidence>
<dbReference type="Gene3D" id="4.10.240.10">
    <property type="entry name" value="Zn(2)-C6 fungal-type DNA-binding domain"/>
    <property type="match status" value="1"/>
</dbReference>
<protein>
    <recommendedName>
        <fullName evidence="3">Zn(2)-C6 fungal-type domain-containing protein</fullName>
    </recommendedName>
</protein>
<dbReference type="InParanoid" id="A0A0C3GT84"/>
<dbReference type="Proteomes" id="UP000054321">
    <property type="component" value="Unassembled WGS sequence"/>
</dbReference>
<sequence>MAAENPIAEGNPRRKKRPYRKSTSGCRNCKLRRVKCDEIKPRCQRCKTYGVLCNYDSSVPDLEMPVEGQGVWQAHRPEPLAAHKTALLPTPLPSTDTVCIDMPTLYPPELDRVSMDLLYRFKHRTLPTLGNPAIVSLYEKELFRLAFYNPILMHATLTKAAAHERYLSGFPVGRRSLLEVYHWSQCVALFNQKLSQPIQDQDRDPLWAAAASFGLISFSSIDSSKPEEVWPLKSPEPSDLQWLQLCEGKLVVWDLVKPLRPDSIFCSMSMEYGQLFSPTPPLAGMDEIPPQLAHVCNIDESSTRENNPYFGAVHALIQLQRLPQDQLSAMKCLSFTRQMHQPFKNLLKEKDPVALLIMALWYGRLRSVAWWIEQRAAIERQSICLYLERQHQEAGDIMDILPWEKGEKAEFVPTE</sequence>
<evidence type="ECO:0000259" key="3">
    <source>
        <dbReference type="PROSITE" id="PS50048"/>
    </source>
</evidence>
<name>A0A0C3GT84_OIDMZ</name>
<dbReference type="InterPro" id="IPR001138">
    <property type="entry name" value="Zn2Cys6_DnaBD"/>
</dbReference>
<evidence type="ECO:0000313" key="5">
    <source>
        <dbReference type="Proteomes" id="UP000054321"/>
    </source>
</evidence>
<proteinExistence type="predicted"/>